<sequence length="95" mass="11068">MPGKILCVLGFHKFGKVEESYFKDTGKYGGPWGNDGVWIVQKGVKRCTREGCNYDKLVWRQGWHNLPNPEFGRWRRLSQKRESSIDALPDFYLMG</sequence>
<reference evidence="1 2" key="1">
    <citation type="journal article" date="2015" name="Nature">
        <title>rRNA introns, odd ribosomes, and small enigmatic genomes across a large radiation of phyla.</title>
        <authorList>
            <person name="Brown C.T."/>
            <person name="Hug L.A."/>
            <person name="Thomas B.C."/>
            <person name="Sharon I."/>
            <person name="Castelle C.J."/>
            <person name="Singh A."/>
            <person name="Wilkins M.J."/>
            <person name="Williams K.H."/>
            <person name="Banfield J.F."/>
        </authorList>
    </citation>
    <scope>NUCLEOTIDE SEQUENCE [LARGE SCALE GENOMIC DNA]</scope>
</reference>
<evidence type="ECO:0000313" key="2">
    <source>
        <dbReference type="Proteomes" id="UP000034032"/>
    </source>
</evidence>
<evidence type="ECO:0000313" key="1">
    <source>
        <dbReference type="EMBL" id="KKT80881.1"/>
    </source>
</evidence>
<accession>A0A0G1KAV3</accession>
<protein>
    <submittedName>
        <fullName evidence="1">Uncharacterized protein</fullName>
    </submittedName>
</protein>
<comment type="caution">
    <text evidence="1">The sequence shown here is derived from an EMBL/GenBank/DDBJ whole genome shotgun (WGS) entry which is preliminary data.</text>
</comment>
<name>A0A0G1KAV3_9BACT</name>
<dbReference type="EMBL" id="LCJR01000032">
    <property type="protein sequence ID" value="KKT80881.1"/>
    <property type="molecule type" value="Genomic_DNA"/>
</dbReference>
<dbReference type="Proteomes" id="UP000034032">
    <property type="component" value="Unassembled WGS sequence"/>
</dbReference>
<dbReference type="AlphaFoldDB" id="A0A0G1KAV3"/>
<proteinExistence type="predicted"/>
<gene>
    <name evidence="1" type="ORF">UW79_C0032G0002</name>
</gene>
<organism evidence="1 2">
    <name type="scientific">Candidatus Yanofskybacteria bacterium GW2011_GWA2_44_9</name>
    <dbReference type="NCBI Taxonomy" id="1619025"/>
    <lineage>
        <taxon>Bacteria</taxon>
        <taxon>Candidatus Yanofskyibacteriota</taxon>
    </lineage>
</organism>